<feature type="domain" description="AAA+ ATPase" evidence="6">
    <location>
        <begin position="450"/>
        <end position="584"/>
    </location>
</feature>
<dbReference type="InterPro" id="IPR003959">
    <property type="entry name" value="ATPase_AAA_core"/>
</dbReference>
<comment type="similarity">
    <text evidence="1 4">Belongs to the AAA ATPase family.</text>
</comment>
<organism evidence="7 8">
    <name type="scientific">Apatococcus lobatus</name>
    <dbReference type="NCBI Taxonomy" id="904363"/>
    <lineage>
        <taxon>Eukaryota</taxon>
        <taxon>Viridiplantae</taxon>
        <taxon>Chlorophyta</taxon>
        <taxon>core chlorophytes</taxon>
        <taxon>Trebouxiophyceae</taxon>
        <taxon>Chlorellales</taxon>
        <taxon>Chlorellaceae</taxon>
        <taxon>Apatococcus</taxon>
    </lineage>
</organism>
<dbReference type="InterPro" id="IPR003593">
    <property type="entry name" value="AAA+_ATPase"/>
</dbReference>
<keyword evidence="2 4" id="KW-0547">Nucleotide-binding</keyword>
<feature type="region of interest" description="Disordered" evidence="5">
    <location>
        <begin position="316"/>
        <end position="382"/>
    </location>
</feature>
<accession>A0AAW1S3G8</accession>
<dbReference type="InterPro" id="IPR003960">
    <property type="entry name" value="ATPase_AAA_CS"/>
</dbReference>
<protein>
    <recommendedName>
        <fullName evidence="6">AAA+ ATPase domain-containing protein</fullName>
    </recommendedName>
</protein>
<evidence type="ECO:0000256" key="1">
    <source>
        <dbReference type="ARBA" id="ARBA00006914"/>
    </source>
</evidence>
<dbReference type="AlphaFoldDB" id="A0AAW1S3G8"/>
<feature type="compositionally biased region" description="Low complexity" evidence="5">
    <location>
        <begin position="356"/>
        <end position="365"/>
    </location>
</feature>
<dbReference type="Pfam" id="PF00004">
    <property type="entry name" value="AAA"/>
    <property type="match status" value="1"/>
</dbReference>
<comment type="caution">
    <text evidence="7">The sequence shown here is derived from an EMBL/GenBank/DDBJ whole genome shotgun (WGS) entry which is preliminary data.</text>
</comment>
<evidence type="ECO:0000256" key="4">
    <source>
        <dbReference type="RuleBase" id="RU003651"/>
    </source>
</evidence>
<dbReference type="EMBL" id="JALJOS010000004">
    <property type="protein sequence ID" value="KAK9840153.1"/>
    <property type="molecule type" value="Genomic_DNA"/>
</dbReference>
<gene>
    <name evidence="7" type="ORF">WJX74_004214</name>
</gene>
<evidence type="ECO:0000313" key="8">
    <source>
        <dbReference type="Proteomes" id="UP001438707"/>
    </source>
</evidence>
<dbReference type="InterPro" id="IPR050221">
    <property type="entry name" value="26S_Proteasome_ATPase"/>
</dbReference>
<evidence type="ECO:0000256" key="2">
    <source>
        <dbReference type="ARBA" id="ARBA00022741"/>
    </source>
</evidence>
<proteinExistence type="inferred from homology"/>
<evidence type="ECO:0000259" key="6">
    <source>
        <dbReference type="SMART" id="SM00382"/>
    </source>
</evidence>
<keyword evidence="8" id="KW-1185">Reference proteome</keyword>
<dbReference type="SMART" id="SM00382">
    <property type="entry name" value="AAA"/>
    <property type="match status" value="1"/>
</dbReference>
<evidence type="ECO:0000313" key="7">
    <source>
        <dbReference type="EMBL" id="KAK9840153.1"/>
    </source>
</evidence>
<dbReference type="GO" id="GO:0005524">
    <property type="term" value="F:ATP binding"/>
    <property type="evidence" value="ECO:0007669"/>
    <property type="project" value="UniProtKB-KW"/>
</dbReference>
<reference evidence="7 8" key="1">
    <citation type="journal article" date="2024" name="Nat. Commun.">
        <title>Phylogenomics reveals the evolutionary origins of lichenization in chlorophyte algae.</title>
        <authorList>
            <person name="Puginier C."/>
            <person name="Libourel C."/>
            <person name="Otte J."/>
            <person name="Skaloud P."/>
            <person name="Haon M."/>
            <person name="Grisel S."/>
            <person name="Petersen M."/>
            <person name="Berrin J.G."/>
            <person name="Delaux P.M."/>
            <person name="Dal Grande F."/>
            <person name="Keller J."/>
        </authorList>
    </citation>
    <scope>NUCLEOTIDE SEQUENCE [LARGE SCALE GENOMIC DNA]</scope>
    <source>
        <strain evidence="7 8">SAG 2145</strain>
    </source>
</reference>
<dbReference type="GO" id="GO:0016887">
    <property type="term" value="F:ATP hydrolysis activity"/>
    <property type="evidence" value="ECO:0007669"/>
    <property type="project" value="InterPro"/>
</dbReference>
<dbReference type="InterPro" id="IPR027417">
    <property type="entry name" value="P-loop_NTPase"/>
</dbReference>
<dbReference type="PROSITE" id="PS00674">
    <property type="entry name" value="AAA"/>
    <property type="match status" value="1"/>
</dbReference>
<sequence>MSASRTGHRALRGLKRLKLGDGSVASEASSRAAHTLASGSGPLAVNSAEQAHEYQESSSNGLVRWACAAGGLLAFNWSLNGGLANQAYCEPLHKDPQGDAREGLNRVWMEVAADIEKRDAQLPSLRRSQRPSRPNIFATGDTSLITFKLRDGADLERVMAEISARLSSPKSTSRWNIAQRSVVIQSREGLYAKTTTFSSPAWPHLEIAVTVYKAEDKQPSIEIKKSKLLEPADWMLVAAAVKAANELPLSGEQQQLPGGLPSDLGPNTQVWSRSWSSASDAGRDLGTEVDNLWGSFSQDIQEMHKAVQRLLSFPGSDEDPFFGSQQPSRSSEPDMDVPKVRWVIPRPSASAPDTEQQQLPQQPQQDLTGDWGDEQQLAKPDPAAAAMKKLESLGAIVYPPKDKAEFDWDVLAGYEEQKQEIEDTLLLALQHPEVYEAIAAGTRRRPGSNRPRAVLFEGPPGCGKTTSARVIASQASVPLVYIPLEAIVSKWYGQSEKKLADMFTAADALPGCLVFLDEIDSLATTRGGDMHEATRRLLGVLLRQLDGMQEQSKTVTIGATNRKQDLDPALLSRFDSSIAFGLPSDSCRHQILKQFAKHLGDQSIAAIVRITAGMSGRDLRDLCEGAERRWASKIIRNKAGKGELPPEAEYLASAHQRSREKRIHPDSNVPFV</sequence>
<name>A0AAW1S3G8_9CHLO</name>
<dbReference type="Gene3D" id="3.40.50.300">
    <property type="entry name" value="P-loop containing nucleotide triphosphate hydrolases"/>
    <property type="match status" value="1"/>
</dbReference>
<keyword evidence="3 4" id="KW-0067">ATP-binding</keyword>
<dbReference type="Proteomes" id="UP001438707">
    <property type="component" value="Unassembled WGS sequence"/>
</dbReference>
<dbReference type="PANTHER" id="PTHR23073">
    <property type="entry name" value="26S PROTEASOME REGULATORY SUBUNIT"/>
    <property type="match status" value="1"/>
</dbReference>
<evidence type="ECO:0000256" key="3">
    <source>
        <dbReference type="ARBA" id="ARBA00022840"/>
    </source>
</evidence>
<dbReference type="SUPFAM" id="SSF52540">
    <property type="entry name" value="P-loop containing nucleoside triphosphate hydrolases"/>
    <property type="match status" value="1"/>
</dbReference>
<dbReference type="CDD" id="cd19481">
    <property type="entry name" value="RecA-like_protease"/>
    <property type="match status" value="1"/>
</dbReference>
<evidence type="ECO:0000256" key="5">
    <source>
        <dbReference type="SAM" id="MobiDB-lite"/>
    </source>
</evidence>